<keyword evidence="2" id="KW-1185">Reference proteome</keyword>
<organism evidence="1 2">
    <name type="scientific">Caenorhabditis japonica</name>
    <dbReference type="NCBI Taxonomy" id="281687"/>
    <lineage>
        <taxon>Eukaryota</taxon>
        <taxon>Metazoa</taxon>
        <taxon>Ecdysozoa</taxon>
        <taxon>Nematoda</taxon>
        <taxon>Chromadorea</taxon>
        <taxon>Rhabditida</taxon>
        <taxon>Rhabditina</taxon>
        <taxon>Rhabditomorpha</taxon>
        <taxon>Rhabditoidea</taxon>
        <taxon>Rhabditidae</taxon>
        <taxon>Peloderinae</taxon>
        <taxon>Caenorhabditis</taxon>
    </lineage>
</organism>
<evidence type="ECO:0000313" key="1">
    <source>
        <dbReference type="EnsemblMetazoa" id="CJA37375.1"/>
    </source>
</evidence>
<dbReference type="EnsemblMetazoa" id="CJA37375.1">
    <property type="protein sequence ID" value="CJA37375.1"/>
    <property type="gene ID" value="WBGene00213222"/>
</dbReference>
<evidence type="ECO:0000313" key="2">
    <source>
        <dbReference type="Proteomes" id="UP000005237"/>
    </source>
</evidence>
<reference evidence="1" key="2">
    <citation type="submission" date="2022-06" db="UniProtKB">
        <authorList>
            <consortium name="EnsemblMetazoa"/>
        </authorList>
    </citation>
    <scope>IDENTIFICATION</scope>
    <source>
        <strain evidence="1">DF5081</strain>
    </source>
</reference>
<proteinExistence type="predicted"/>
<accession>A0A8R1ISS4</accession>
<sequence>MNFEVEELFHLASFYTELVWNDLALLADAENQRDAQILLFFILQNQQRVASSMNVLVSFALEQPGSDELVREEWRVQRELFLADLEWFEAHNA</sequence>
<reference evidence="2" key="1">
    <citation type="submission" date="2010-08" db="EMBL/GenBank/DDBJ databases">
        <authorList>
            <consortium name="Caenorhabditis japonica Sequencing Consortium"/>
            <person name="Wilson R.K."/>
        </authorList>
    </citation>
    <scope>NUCLEOTIDE SEQUENCE [LARGE SCALE GENOMIC DNA]</scope>
    <source>
        <strain evidence="2">DF5081</strain>
    </source>
</reference>
<dbReference type="AlphaFoldDB" id="A0A8R1ISS4"/>
<protein>
    <submittedName>
        <fullName evidence="1">Uncharacterized protein</fullName>
    </submittedName>
</protein>
<dbReference type="Proteomes" id="UP000005237">
    <property type="component" value="Unassembled WGS sequence"/>
</dbReference>
<name>A0A8R1ISS4_CAEJA</name>